<evidence type="ECO:0000313" key="3">
    <source>
        <dbReference type="Proteomes" id="UP000507470"/>
    </source>
</evidence>
<gene>
    <name evidence="2" type="ORF">MCOR_14338</name>
</gene>
<keyword evidence="3" id="KW-1185">Reference proteome</keyword>
<dbReference type="OrthoDB" id="6136981at2759"/>
<feature type="region of interest" description="Disordered" evidence="1">
    <location>
        <begin position="125"/>
        <end position="275"/>
    </location>
</feature>
<feature type="compositionally biased region" description="Basic and acidic residues" evidence="1">
    <location>
        <begin position="264"/>
        <end position="275"/>
    </location>
</feature>
<reference evidence="2 3" key="1">
    <citation type="submission" date="2020-06" db="EMBL/GenBank/DDBJ databases">
        <authorList>
            <person name="Li R."/>
            <person name="Bekaert M."/>
        </authorList>
    </citation>
    <scope>NUCLEOTIDE SEQUENCE [LARGE SCALE GENOMIC DNA]</scope>
    <source>
        <strain evidence="3">wild</strain>
    </source>
</reference>
<name>A0A6J8B2M6_MYTCO</name>
<accession>A0A6J8B2M6</accession>
<dbReference type="EMBL" id="CACVKT020002492">
    <property type="protein sequence ID" value="CAC5378095.1"/>
    <property type="molecule type" value="Genomic_DNA"/>
</dbReference>
<organism evidence="2 3">
    <name type="scientific">Mytilus coruscus</name>
    <name type="common">Sea mussel</name>
    <dbReference type="NCBI Taxonomy" id="42192"/>
    <lineage>
        <taxon>Eukaryota</taxon>
        <taxon>Metazoa</taxon>
        <taxon>Spiralia</taxon>
        <taxon>Lophotrochozoa</taxon>
        <taxon>Mollusca</taxon>
        <taxon>Bivalvia</taxon>
        <taxon>Autobranchia</taxon>
        <taxon>Pteriomorphia</taxon>
        <taxon>Mytilida</taxon>
        <taxon>Mytiloidea</taxon>
        <taxon>Mytilidae</taxon>
        <taxon>Mytilinae</taxon>
        <taxon>Mytilus</taxon>
    </lineage>
</organism>
<sequence>MLKLSSLDCKEPRIFCGSDVILSSDVHVCLTWEAKKENITFKCKVSNLLWKVYFSNPENEEQGFCVSPIPVQECHSSHNVITQDLQTNTTVLVIQRHVDSKLNGPWKCSHGTNRDAAIVNVTVITKGGENEQRTDSQTDRNQPLISGENEQPTDSQTESNQQLISGENKQPTDSQTARNQPLISGENKQPTDSQTARNQPLISGENEQPTDSQTARNQPLISGENEQRTDSQTESNQPLISGENEQPTDSQTARNQPLLSKENLVAEKNKSEEEE</sequence>
<feature type="compositionally biased region" description="Polar residues" evidence="1">
    <location>
        <begin position="139"/>
        <end position="220"/>
    </location>
</feature>
<dbReference type="Proteomes" id="UP000507470">
    <property type="component" value="Unassembled WGS sequence"/>
</dbReference>
<evidence type="ECO:0000313" key="2">
    <source>
        <dbReference type="EMBL" id="CAC5378095.1"/>
    </source>
</evidence>
<feature type="compositionally biased region" description="Polar residues" evidence="1">
    <location>
        <begin position="232"/>
        <end position="258"/>
    </location>
</feature>
<evidence type="ECO:0000256" key="1">
    <source>
        <dbReference type="SAM" id="MobiDB-lite"/>
    </source>
</evidence>
<feature type="compositionally biased region" description="Basic and acidic residues" evidence="1">
    <location>
        <begin position="128"/>
        <end position="138"/>
    </location>
</feature>
<dbReference type="AlphaFoldDB" id="A0A6J8B2M6"/>
<proteinExistence type="predicted"/>
<protein>
    <submittedName>
        <fullName evidence="2">Uncharacterized protein</fullName>
    </submittedName>
</protein>